<dbReference type="GO" id="GO:0020037">
    <property type="term" value="F:heme binding"/>
    <property type="evidence" value="ECO:0007669"/>
    <property type="project" value="InterPro"/>
</dbReference>
<dbReference type="GO" id="GO:0009055">
    <property type="term" value="F:electron transfer activity"/>
    <property type="evidence" value="ECO:0007669"/>
    <property type="project" value="InterPro"/>
</dbReference>
<dbReference type="GO" id="GO:0016020">
    <property type="term" value="C:membrane"/>
    <property type="evidence" value="ECO:0007669"/>
    <property type="project" value="UniProtKB-SubCell"/>
</dbReference>
<dbReference type="Gene3D" id="1.10.760.10">
    <property type="entry name" value="Cytochrome c-like domain"/>
    <property type="match status" value="1"/>
</dbReference>
<dbReference type="SUPFAM" id="SSF46626">
    <property type="entry name" value="Cytochrome c"/>
    <property type="match status" value="1"/>
</dbReference>
<feature type="domain" description="Cytochrome c" evidence="15">
    <location>
        <begin position="44"/>
        <end position="193"/>
    </location>
</feature>
<dbReference type="PROSITE" id="PS51007">
    <property type="entry name" value="CYTC"/>
    <property type="match status" value="1"/>
</dbReference>
<gene>
    <name evidence="16" type="primary">petC</name>
    <name evidence="16" type="ORF">ANPL_01705</name>
</gene>
<evidence type="ECO:0000256" key="4">
    <source>
        <dbReference type="ARBA" id="ARBA00022448"/>
    </source>
</evidence>
<sequence>MMRLTVFWVLLLFVSPVTGFVHGAVGGKVPKWSFSGIMGKVDKPAVQRGYQVYKEVCASCHSMKRIAFRNLREIGFTEAEVKALAASYTYTDGPDENGDMFERPGIPSDYFPNPFPNRESAAASNNGAFPPDLSLITKARHNGPDYVYRLMTGYESTEPDESGLYANPFFPAGKIAMAPPLSKGLVSYMDDTEPTIENMARDVVNFLQWAAEPEMESRKKLGIKVVMSLTAGTILVIFVNRRLWSTLKK</sequence>
<dbReference type="Proteomes" id="UP000500930">
    <property type="component" value="Chromosome"/>
</dbReference>
<dbReference type="EMBL" id="CP046391">
    <property type="protein sequence ID" value="QJC27446.1"/>
    <property type="molecule type" value="Genomic_DNA"/>
</dbReference>
<dbReference type="AlphaFoldDB" id="A0A858PXW3"/>
<keyword evidence="12 14" id="KW-0472">Membrane</keyword>
<evidence type="ECO:0000256" key="12">
    <source>
        <dbReference type="ARBA" id="ARBA00023136"/>
    </source>
</evidence>
<evidence type="ECO:0000256" key="6">
    <source>
        <dbReference type="ARBA" id="ARBA00022660"/>
    </source>
</evidence>
<keyword evidence="10 14" id="KW-1133">Transmembrane helix</keyword>
<evidence type="ECO:0000259" key="15">
    <source>
        <dbReference type="PROSITE" id="PS51007"/>
    </source>
</evidence>
<evidence type="ECO:0000256" key="10">
    <source>
        <dbReference type="ARBA" id="ARBA00022989"/>
    </source>
</evidence>
<protein>
    <recommendedName>
        <fullName evidence="3">Cytochrome c1</fullName>
    </recommendedName>
</protein>
<evidence type="ECO:0000256" key="2">
    <source>
        <dbReference type="ARBA" id="ARBA00006488"/>
    </source>
</evidence>
<dbReference type="Pfam" id="PF02167">
    <property type="entry name" value="Cytochrom_C1"/>
    <property type="match status" value="1"/>
</dbReference>
<evidence type="ECO:0000313" key="16">
    <source>
        <dbReference type="EMBL" id="QJC27446.1"/>
    </source>
</evidence>
<keyword evidence="7 14" id="KW-0812">Transmembrane</keyword>
<feature type="binding site" description="covalent" evidence="13">
    <location>
        <position position="61"/>
    </location>
    <ligand>
        <name>heme c</name>
        <dbReference type="ChEBI" id="CHEBI:61717"/>
    </ligand>
</feature>
<keyword evidence="8 13" id="KW-0479">Metal-binding</keyword>
<dbReference type="InterPro" id="IPR002326">
    <property type="entry name" value="Cyt_c1"/>
</dbReference>
<evidence type="ECO:0000256" key="14">
    <source>
        <dbReference type="SAM" id="Phobius"/>
    </source>
</evidence>
<dbReference type="KEGG" id="aplt:ANPL_01705"/>
<keyword evidence="5 13" id="KW-0349">Heme</keyword>
<accession>A0A858PXW3</accession>
<dbReference type="FunFam" id="1.10.760.10:FF:000011">
    <property type="entry name" value="Cytochrome c1, putative"/>
    <property type="match status" value="1"/>
</dbReference>
<keyword evidence="4" id="KW-0813">Transport</keyword>
<proteinExistence type="inferred from homology"/>
<dbReference type="InterPro" id="IPR021157">
    <property type="entry name" value="Cyt_c1_TM_anchor_C"/>
</dbReference>
<evidence type="ECO:0000256" key="9">
    <source>
        <dbReference type="ARBA" id="ARBA00022982"/>
    </source>
</evidence>
<dbReference type="PANTHER" id="PTHR10266">
    <property type="entry name" value="CYTOCHROME C1"/>
    <property type="match status" value="1"/>
</dbReference>
<dbReference type="GO" id="GO:0046872">
    <property type="term" value="F:metal ion binding"/>
    <property type="evidence" value="ECO:0007669"/>
    <property type="project" value="UniProtKB-KW"/>
</dbReference>
<evidence type="ECO:0000256" key="8">
    <source>
        <dbReference type="ARBA" id="ARBA00022723"/>
    </source>
</evidence>
<keyword evidence="17" id="KW-1185">Reference proteome</keyword>
<dbReference type="PRINTS" id="PR00603">
    <property type="entry name" value="CYTOCHROMEC1"/>
</dbReference>
<comment type="cofactor">
    <cofactor evidence="13">
        <name>heme c</name>
        <dbReference type="ChEBI" id="CHEBI:61717"/>
    </cofactor>
    <text evidence="13">Binds 1 heme c group covalently per subunit.</text>
</comment>
<keyword evidence="6" id="KW-0679">Respiratory chain</keyword>
<comment type="subcellular location">
    <subcellularLocation>
        <location evidence="1">Membrane</location>
    </subcellularLocation>
</comment>
<feature type="binding site" description="covalent" evidence="13">
    <location>
        <position position="60"/>
    </location>
    <ligand>
        <name>heme c</name>
        <dbReference type="ChEBI" id="CHEBI:61717"/>
    </ligand>
</feature>
<feature type="transmembrane region" description="Helical" evidence="14">
    <location>
        <begin position="221"/>
        <end position="239"/>
    </location>
</feature>
<dbReference type="InterPro" id="IPR009056">
    <property type="entry name" value="Cyt_c-like_dom"/>
</dbReference>
<evidence type="ECO:0000256" key="11">
    <source>
        <dbReference type="ARBA" id="ARBA00023004"/>
    </source>
</evidence>
<comment type="similarity">
    <text evidence="2">Belongs to the cytochrome c family.</text>
</comment>
<evidence type="ECO:0000256" key="1">
    <source>
        <dbReference type="ARBA" id="ARBA00004370"/>
    </source>
</evidence>
<dbReference type="InterPro" id="IPR036909">
    <property type="entry name" value="Cyt_c-like_dom_sf"/>
</dbReference>
<keyword evidence="11 13" id="KW-0408">Iron</keyword>
<organism evidence="16 17">
    <name type="scientific">Anaplasma platys</name>
    <dbReference type="NCBI Taxonomy" id="949"/>
    <lineage>
        <taxon>Bacteria</taxon>
        <taxon>Pseudomonadati</taxon>
        <taxon>Pseudomonadota</taxon>
        <taxon>Alphaproteobacteria</taxon>
        <taxon>Rickettsiales</taxon>
        <taxon>Anaplasmataceae</taxon>
        <taxon>Anaplasma</taxon>
    </lineage>
</organism>
<dbReference type="Gene3D" id="1.20.5.100">
    <property type="entry name" value="Cytochrome c1, transmembrane anchor, C-terminal"/>
    <property type="match status" value="1"/>
</dbReference>
<dbReference type="PANTHER" id="PTHR10266:SF3">
    <property type="entry name" value="CYTOCHROME C1, HEME PROTEIN, MITOCHONDRIAL"/>
    <property type="match status" value="1"/>
</dbReference>
<evidence type="ECO:0000256" key="3">
    <source>
        <dbReference type="ARBA" id="ARBA00016165"/>
    </source>
</evidence>
<keyword evidence="9" id="KW-0249">Electron transport</keyword>
<evidence type="ECO:0000256" key="13">
    <source>
        <dbReference type="PIRSR" id="PIRSR602326-1"/>
    </source>
</evidence>
<feature type="binding site" description="covalent" evidence="13">
    <location>
        <position position="177"/>
    </location>
    <ligand>
        <name>heme c</name>
        <dbReference type="ChEBI" id="CHEBI:61717"/>
    </ligand>
</feature>
<evidence type="ECO:0000256" key="7">
    <source>
        <dbReference type="ARBA" id="ARBA00022692"/>
    </source>
</evidence>
<evidence type="ECO:0000313" key="17">
    <source>
        <dbReference type="Proteomes" id="UP000500930"/>
    </source>
</evidence>
<reference evidence="16 17" key="1">
    <citation type="journal article" date="2020" name="Pathogens">
        <title>First Whole Genome Sequence of Anaplasma platys, an Obligate Intracellular Rickettsial Pathogen of Dogs.</title>
        <authorList>
            <person name="Llanes A."/>
            <person name="Rajeev S."/>
        </authorList>
    </citation>
    <scope>NUCLEOTIDE SEQUENCE [LARGE SCALE GENOMIC DNA]</scope>
    <source>
        <strain evidence="16 17">S3</strain>
    </source>
</reference>
<name>A0A858PXW3_9RICK</name>
<dbReference type="SUPFAM" id="SSF81496">
    <property type="entry name" value="Cytochrome c1 subunit of cytochrome bc1 complex (Ubiquinol-cytochrome c reductase), transmembrane anchor"/>
    <property type="match status" value="1"/>
</dbReference>
<dbReference type="RefSeq" id="WP_169193083.1">
    <property type="nucleotide sequence ID" value="NZ_CP046391.1"/>
</dbReference>
<feature type="binding site" description="covalent" evidence="13">
    <location>
        <position position="57"/>
    </location>
    <ligand>
        <name>heme c</name>
        <dbReference type="ChEBI" id="CHEBI:61717"/>
    </ligand>
</feature>
<evidence type="ECO:0000256" key="5">
    <source>
        <dbReference type="ARBA" id="ARBA00022617"/>
    </source>
</evidence>